<evidence type="ECO:0000313" key="4">
    <source>
        <dbReference type="Proteomes" id="UP001433268"/>
    </source>
</evidence>
<proteinExistence type="predicted"/>
<evidence type="ECO:0000313" key="3">
    <source>
        <dbReference type="EMBL" id="KAK8062572.1"/>
    </source>
</evidence>
<feature type="chain" id="PRO_5045835321" evidence="2">
    <location>
        <begin position="18"/>
        <end position="186"/>
    </location>
</feature>
<comment type="caution">
    <text evidence="3">The sequence shown here is derived from an EMBL/GenBank/DDBJ whole genome shotgun (WGS) entry which is preliminary data.</text>
</comment>
<name>A0ABR1UV71_9PEZI</name>
<organism evidence="3 4">
    <name type="scientific">Apiospora hydei</name>
    <dbReference type="NCBI Taxonomy" id="1337664"/>
    <lineage>
        <taxon>Eukaryota</taxon>
        <taxon>Fungi</taxon>
        <taxon>Dikarya</taxon>
        <taxon>Ascomycota</taxon>
        <taxon>Pezizomycotina</taxon>
        <taxon>Sordariomycetes</taxon>
        <taxon>Xylariomycetidae</taxon>
        <taxon>Amphisphaeriales</taxon>
        <taxon>Apiosporaceae</taxon>
        <taxon>Apiospora</taxon>
    </lineage>
</organism>
<keyword evidence="4" id="KW-1185">Reference proteome</keyword>
<feature type="region of interest" description="Disordered" evidence="1">
    <location>
        <begin position="163"/>
        <end position="186"/>
    </location>
</feature>
<sequence length="186" mass="19495">MKAQLLLMGLAAPLSLAGPLVDMADDAVSARNSSTTLSSTDLAPVQLRADLSGIKRWVLSVSYLKALGVIFGGASAVHAWKGMVQSCQTYKDSPDASTGYDCVMASIVEATTIGLFAVSAKDQLYEWGTDAKVYLDVTLREGMGYVQRVTDFTPWAAAAGLGPLDQRGRGGHPANQPPQPHPAAGS</sequence>
<accession>A0ABR1UV71</accession>
<protein>
    <submittedName>
        <fullName evidence="3">Uncharacterized protein</fullName>
    </submittedName>
</protein>
<feature type="signal peptide" evidence="2">
    <location>
        <begin position="1"/>
        <end position="17"/>
    </location>
</feature>
<dbReference type="Proteomes" id="UP001433268">
    <property type="component" value="Unassembled WGS sequence"/>
</dbReference>
<feature type="compositionally biased region" description="Pro residues" evidence="1">
    <location>
        <begin position="175"/>
        <end position="186"/>
    </location>
</feature>
<dbReference type="GeneID" id="92052043"/>
<keyword evidence="2" id="KW-0732">Signal</keyword>
<dbReference type="RefSeq" id="XP_066661171.1">
    <property type="nucleotide sequence ID" value="XM_066818983.1"/>
</dbReference>
<gene>
    <name evidence="3" type="ORF">PG997_014669</name>
</gene>
<dbReference type="EMBL" id="JAQQWN010000010">
    <property type="protein sequence ID" value="KAK8062572.1"/>
    <property type="molecule type" value="Genomic_DNA"/>
</dbReference>
<evidence type="ECO:0000256" key="1">
    <source>
        <dbReference type="SAM" id="MobiDB-lite"/>
    </source>
</evidence>
<reference evidence="3 4" key="1">
    <citation type="submission" date="2023-01" db="EMBL/GenBank/DDBJ databases">
        <title>Analysis of 21 Apiospora genomes using comparative genomics revels a genus with tremendous synthesis potential of carbohydrate active enzymes and secondary metabolites.</title>
        <authorList>
            <person name="Sorensen T."/>
        </authorList>
    </citation>
    <scope>NUCLEOTIDE SEQUENCE [LARGE SCALE GENOMIC DNA]</scope>
    <source>
        <strain evidence="3 4">CBS 114990</strain>
    </source>
</reference>
<evidence type="ECO:0000256" key="2">
    <source>
        <dbReference type="SAM" id="SignalP"/>
    </source>
</evidence>